<dbReference type="OrthoDB" id="9802016at2"/>
<keyword evidence="6" id="KW-1185">Reference proteome</keyword>
<dbReference type="AlphaFoldDB" id="A0A347WMR2"/>
<evidence type="ECO:0000313" key="6">
    <source>
        <dbReference type="Proteomes" id="UP000263232"/>
    </source>
</evidence>
<proteinExistence type="predicted"/>
<evidence type="ECO:0000256" key="1">
    <source>
        <dbReference type="ARBA" id="ARBA00023015"/>
    </source>
</evidence>
<dbReference type="InterPro" id="IPR036388">
    <property type="entry name" value="WH-like_DNA-bd_sf"/>
</dbReference>
<dbReference type="PROSITE" id="PS50987">
    <property type="entry name" value="HTH_ARSR_2"/>
    <property type="match status" value="1"/>
</dbReference>
<dbReference type="InterPro" id="IPR011991">
    <property type="entry name" value="ArsR-like_HTH"/>
</dbReference>
<protein>
    <submittedName>
        <fullName evidence="5">Transcriptional regulator</fullName>
    </submittedName>
</protein>
<reference evidence="5 6" key="1">
    <citation type="submission" date="2017-09" db="EMBL/GenBank/DDBJ databases">
        <title>Complete genome sequence of Oxytococcus suis strain ZY16052.</title>
        <authorList>
            <person name="Li F."/>
        </authorList>
    </citation>
    <scope>NUCLEOTIDE SEQUENCE [LARGE SCALE GENOMIC DNA]</scope>
    <source>
        <strain evidence="5 6">ZY16052</strain>
    </source>
</reference>
<dbReference type="KEGG" id="abae:CL176_10395"/>
<organism evidence="5 6">
    <name type="scientific">Suicoccus acidiformans</name>
    <dbReference type="NCBI Taxonomy" id="2036206"/>
    <lineage>
        <taxon>Bacteria</taxon>
        <taxon>Bacillati</taxon>
        <taxon>Bacillota</taxon>
        <taxon>Bacilli</taxon>
        <taxon>Lactobacillales</taxon>
        <taxon>Aerococcaceae</taxon>
        <taxon>Suicoccus</taxon>
    </lineage>
</organism>
<name>A0A347WMR2_9LACT</name>
<keyword evidence="2" id="KW-0238">DNA-binding</keyword>
<dbReference type="InterPro" id="IPR051011">
    <property type="entry name" value="Metal_resp_trans_reg"/>
</dbReference>
<dbReference type="Proteomes" id="UP000263232">
    <property type="component" value="Chromosome"/>
</dbReference>
<dbReference type="PRINTS" id="PR00778">
    <property type="entry name" value="HTHARSR"/>
</dbReference>
<dbReference type="SMART" id="SM00418">
    <property type="entry name" value="HTH_ARSR"/>
    <property type="match status" value="1"/>
</dbReference>
<accession>A0A347WMR2</accession>
<dbReference type="Gene3D" id="1.10.10.10">
    <property type="entry name" value="Winged helix-like DNA-binding domain superfamily/Winged helix DNA-binding domain"/>
    <property type="match status" value="1"/>
</dbReference>
<dbReference type="PANTHER" id="PTHR43132:SF2">
    <property type="entry name" value="ARSENICAL RESISTANCE OPERON REPRESSOR ARSR-RELATED"/>
    <property type="match status" value="1"/>
</dbReference>
<evidence type="ECO:0000259" key="4">
    <source>
        <dbReference type="PROSITE" id="PS50987"/>
    </source>
</evidence>
<dbReference type="GO" id="GO:0003700">
    <property type="term" value="F:DNA-binding transcription factor activity"/>
    <property type="evidence" value="ECO:0007669"/>
    <property type="project" value="InterPro"/>
</dbReference>
<keyword evidence="1" id="KW-0805">Transcription regulation</keyword>
<dbReference type="GO" id="GO:0003677">
    <property type="term" value="F:DNA binding"/>
    <property type="evidence" value="ECO:0007669"/>
    <property type="project" value="UniProtKB-KW"/>
</dbReference>
<evidence type="ECO:0000256" key="2">
    <source>
        <dbReference type="ARBA" id="ARBA00023125"/>
    </source>
</evidence>
<dbReference type="RefSeq" id="WP_118991228.1">
    <property type="nucleotide sequence ID" value="NZ_CP023434.1"/>
</dbReference>
<dbReference type="NCBIfam" id="NF033788">
    <property type="entry name" value="HTH_metalloreg"/>
    <property type="match status" value="1"/>
</dbReference>
<evidence type="ECO:0000256" key="3">
    <source>
        <dbReference type="ARBA" id="ARBA00023163"/>
    </source>
</evidence>
<feature type="domain" description="HTH arsR-type" evidence="4">
    <location>
        <begin position="6"/>
        <end position="96"/>
    </location>
</feature>
<evidence type="ECO:0000313" key="5">
    <source>
        <dbReference type="EMBL" id="AXY26369.1"/>
    </source>
</evidence>
<dbReference type="EMBL" id="CP023434">
    <property type="protein sequence ID" value="AXY26369.1"/>
    <property type="molecule type" value="Genomic_DNA"/>
</dbReference>
<dbReference type="Pfam" id="PF12840">
    <property type="entry name" value="HTH_20"/>
    <property type="match status" value="1"/>
</dbReference>
<keyword evidence="3" id="KW-0804">Transcription</keyword>
<dbReference type="SUPFAM" id="SSF46785">
    <property type="entry name" value="Winged helix' DNA-binding domain"/>
    <property type="match status" value="1"/>
</dbReference>
<gene>
    <name evidence="5" type="ORF">CL176_10395</name>
</gene>
<dbReference type="InterPro" id="IPR036390">
    <property type="entry name" value="WH_DNA-bd_sf"/>
</dbReference>
<sequence length="96" mass="10580">MPVIDVHSSELVNKVNIIKVLAHPIRYAIAIALYENGTMNVGAIQETLDLAQSTVSQHISKMREIGVVTANREGTKIFYELTNDIARNVVSSLESE</sequence>
<dbReference type="CDD" id="cd00090">
    <property type="entry name" value="HTH_ARSR"/>
    <property type="match status" value="1"/>
</dbReference>
<dbReference type="InterPro" id="IPR001845">
    <property type="entry name" value="HTH_ArsR_DNA-bd_dom"/>
</dbReference>
<dbReference type="PANTHER" id="PTHR43132">
    <property type="entry name" value="ARSENICAL RESISTANCE OPERON REPRESSOR ARSR-RELATED"/>
    <property type="match status" value="1"/>
</dbReference>